<evidence type="ECO:0000313" key="2">
    <source>
        <dbReference type="EMBL" id="OYO11643.1"/>
    </source>
</evidence>
<dbReference type="Proteomes" id="UP000215896">
    <property type="component" value="Unassembled WGS sequence"/>
</dbReference>
<name>A0A255GBL0_9ACTN</name>
<gene>
    <name evidence="2" type="ORF">CGZ94_14570</name>
</gene>
<sequence>MANNQLTLRDADDVQTAPVVALGLIGGYLVARESGIRALGGVVLGGLGLLAGRTWLARRGPAVAAALGAGYLLAFGASHPLAKKIGAWPSVLTVTAAAAGAAYVVSDRD</sequence>
<keyword evidence="1" id="KW-1133">Transmembrane helix</keyword>
<keyword evidence="3" id="KW-1185">Reference proteome</keyword>
<accession>A0A255GBL0</accession>
<feature type="transmembrane region" description="Helical" evidence="1">
    <location>
        <begin position="85"/>
        <end position="105"/>
    </location>
</feature>
<keyword evidence="1" id="KW-0812">Transmembrane</keyword>
<feature type="transmembrane region" description="Helical" evidence="1">
    <location>
        <begin position="38"/>
        <end position="56"/>
    </location>
</feature>
<feature type="transmembrane region" description="Helical" evidence="1">
    <location>
        <begin position="62"/>
        <end position="78"/>
    </location>
</feature>
<dbReference type="EMBL" id="NMVO01000015">
    <property type="protein sequence ID" value="OYO11643.1"/>
    <property type="molecule type" value="Genomic_DNA"/>
</dbReference>
<proteinExistence type="predicted"/>
<dbReference type="OrthoDB" id="5244439at2"/>
<evidence type="ECO:0000313" key="3">
    <source>
        <dbReference type="Proteomes" id="UP000215896"/>
    </source>
</evidence>
<protein>
    <submittedName>
        <fullName evidence="2">Uncharacterized protein</fullName>
    </submittedName>
</protein>
<comment type="caution">
    <text evidence="2">The sequence shown here is derived from an EMBL/GenBank/DDBJ whole genome shotgun (WGS) entry which is preliminary data.</text>
</comment>
<dbReference type="AlphaFoldDB" id="A0A255GBL0"/>
<keyword evidence="1" id="KW-0472">Membrane</keyword>
<organism evidence="2 3">
    <name type="scientific">Enemella evansiae</name>
    <dbReference type="NCBI Taxonomy" id="2016499"/>
    <lineage>
        <taxon>Bacteria</taxon>
        <taxon>Bacillati</taxon>
        <taxon>Actinomycetota</taxon>
        <taxon>Actinomycetes</taxon>
        <taxon>Propionibacteriales</taxon>
        <taxon>Propionibacteriaceae</taxon>
        <taxon>Enemella</taxon>
    </lineage>
</organism>
<reference evidence="2 3" key="1">
    <citation type="submission" date="2017-07" db="EMBL/GenBank/DDBJ databases">
        <title>Draft whole genome sequences of clinical Proprionibacteriaceae strains.</title>
        <authorList>
            <person name="Bernier A.-M."/>
            <person name="Bernard K."/>
            <person name="Domingo M.-C."/>
        </authorList>
    </citation>
    <scope>NUCLEOTIDE SEQUENCE [LARGE SCALE GENOMIC DNA]</scope>
    <source>
        <strain evidence="2 3">NML 030167</strain>
    </source>
</reference>
<evidence type="ECO:0000256" key="1">
    <source>
        <dbReference type="SAM" id="Phobius"/>
    </source>
</evidence>